<accession>A0A4V1XCT1</accession>
<proteinExistence type="predicted"/>
<dbReference type="AlphaFoldDB" id="A0A4V1XCT1"/>
<evidence type="ECO:0000256" key="1">
    <source>
        <dbReference type="SAM" id="MobiDB-lite"/>
    </source>
</evidence>
<keyword evidence="3" id="KW-1185">Reference proteome</keyword>
<dbReference type="Proteomes" id="UP000293360">
    <property type="component" value="Unassembled WGS sequence"/>
</dbReference>
<protein>
    <submittedName>
        <fullName evidence="2">Uncharacterized protein</fullName>
    </submittedName>
</protein>
<comment type="caution">
    <text evidence="2">The sequence shown here is derived from an EMBL/GenBank/DDBJ whole genome shotgun (WGS) entry which is preliminary data.</text>
</comment>
<dbReference type="OrthoDB" id="444255at2759"/>
<evidence type="ECO:0000313" key="2">
    <source>
        <dbReference type="EMBL" id="RYP10829.1"/>
    </source>
</evidence>
<feature type="region of interest" description="Disordered" evidence="1">
    <location>
        <begin position="1"/>
        <end position="22"/>
    </location>
</feature>
<reference evidence="2 3" key="1">
    <citation type="submission" date="2018-06" db="EMBL/GenBank/DDBJ databases">
        <title>Complete Genomes of Monosporascus.</title>
        <authorList>
            <person name="Robinson A.J."/>
            <person name="Natvig D.O."/>
        </authorList>
    </citation>
    <scope>NUCLEOTIDE SEQUENCE [LARGE SCALE GENOMIC DNA]</scope>
    <source>
        <strain evidence="2 3">CBS 110550</strain>
    </source>
</reference>
<gene>
    <name evidence="2" type="ORF">DL764_000451</name>
</gene>
<evidence type="ECO:0000313" key="3">
    <source>
        <dbReference type="Proteomes" id="UP000293360"/>
    </source>
</evidence>
<dbReference type="STRING" id="155417.A0A4V1XCT1"/>
<organism evidence="2 3">
    <name type="scientific">Monosporascus ibericus</name>
    <dbReference type="NCBI Taxonomy" id="155417"/>
    <lineage>
        <taxon>Eukaryota</taxon>
        <taxon>Fungi</taxon>
        <taxon>Dikarya</taxon>
        <taxon>Ascomycota</taxon>
        <taxon>Pezizomycotina</taxon>
        <taxon>Sordariomycetes</taxon>
        <taxon>Xylariomycetidae</taxon>
        <taxon>Xylariales</taxon>
        <taxon>Xylariales incertae sedis</taxon>
        <taxon>Monosporascus</taxon>
    </lineage>
</organism>
<name>A0A4V1XCT1_9PEZI</name>
<dbReference type="EMBL" id="QJNU01000012">
    <property type="protein sequence ID" value="RYP10829.1"/>
    <property type="molecule type" value="Genomic_DNA"/>
</dbReference>
<sequence>MTTAASRGRETTGEFLLDGSPQYSAPRANGENVIDAKGGVSGASGATRTVTTTVGGTVFDGVVASVAFGFTEILRAEYGVESLHVTQYLDNEWDGHLMGWIKMENPPPPPLPSTDIVEEEAEVEVSAATSKRTD</sequence>